<reference evidence="3 4" key="1">
    <citation type="submission" date="2018-04" db="EMBL/GenBank/DDBJ databases">
        <title>Genomic Encyclopedia of Type Strains, Phase IV (KMG-IV): sequencing the most valuable type-strain genomes for metagenomic binning, comparative biology and taxonomic classification.</title>
        <authorList>
            <person name="Goeker M."/>
        </authorList>
    </citation>
    <scope>NUCLEOTIDE SEQUENCE [LARGE SCALE GENOMIC DNA]</scope>
    <source>
        <strain evidence="3 4">DSM 45771</strain>
    </source>
</reference>
<sequence>MTAPPAETRTDPDGTTTLVWRRPYPDPVEDVWAAITDSERLGRWIGTWTGEPRVGGTVAFTMTGEVDAGGEVAEPVDVRILACDPPHHLAVEMPESDERSWHLDLSVEPDDRGAVLVFAQRLAGGLRREDVEAGWRWYLDRLEASLHGEPMPDWDAYA</sequence>
<dbReference type="EMBL" id="QEKW01000004">
    <property type="protein sequence ID" value="PVZ10992.1"/>
    <property type="molecule type" value="Genomic_DNA"/>
</dbReference>
<organism evidence="3 4">
    <name type="scientific">Actinomycetospora cinnamomea</name>
    <dbReference type="NCBI Taxonomy" id="663609"/>
    <lineage>
        <taxon>Bacteria</taxon>
        <taxon>Bacillati</taxon>
        <taxon>Actinomycetota</taxon>
        <taxon>Actinomycetes</taxon>
        <taxon>Pseudonocardiales</taxon>
        <taxon>Pseudonocardiaceae</taxon>
        <taxon>Actinomycetospora</taxon>
    </lineage>
</organism>
<dbReference type="AlphaFoldDB" id="A0A2U1FFQ0"/>
<evidence type="ECO:0000313" key="4">
    <source>
        <dbReference type="Proteomes" id="UP000245639"/>
    </source>
</evidence>
<dbReference type="OrthoDB" id="8117292at2"/>
<evidence type="ECO:0000259" key="2">
    <source>
        <dbReference type="Pfam" id="PF08327"/>
    </source>
</evidence>
<accession>A0A2U1FFQ0</accession>
<evidence type="ECO:0000313" key="3">
    <source>
        <dbReference type="EMBL" id="PVZ10992.1"/>
    </source>
</evidence>
<keyword evidence="4" id="KW-1185">Reference proteome</keyword>
<name>A0A2U1FFQ0_9PSEU</name>
<dbReference type="Pfam" id="PF08327">
    <property type="entry name" value="AHSA1"/>
    <property type="match status" value="1"/>
</dbReference>
<dbReference type="InterPro" id="IPR013538">
    <property type="entry name" value="ASHA1/2-like_C"/>
</dbReference>
<dbReference type="RefSeq" id="WP_116708001.1">
    <property type="nucleotide sequence ID" value="NZ_QEKW01000004.1"/>
</dbReference>
<proteinExistence type="inferred from homology"/>
<comment type="similarity">
    <text evidence="1">Belongs to the AHA1 family.</text>
</comment>
<evidence type="ECO:0000256" key="1">
    <source>
        <dbReference type="ARBA" id="ARBA00006817"/>
    </source>
</evidence>
<protein>
    <submittedName>
        <fullName evidence="3">Uncharacterized protein YndB with AHSA1/START domain</fullName>
    </submittedName>
</protein>
<dbReference type="InterPro" id="IPR023393">
    <property type="entry name" value="START-like_dom_sf"/>
</dbReference>
<dbReference type="Gene3D" id="3.30.530.20">
    <property type="match status" value="1"/>
</dbReference>
<dbReference type="Proteomes" id="UP000245639">
    <property type="component" value="Unassembled WGS sequence"/>
</dbReference>
<gene>
    <name evidence="3" type="ORF">C8D89_104206</name>
</gene>
<feature type="domain" description="Activator of Hsp90 ATPase homologue 1/2-like C-terminal" evidence="2">
    <location>
        <begin position="27"/>
        <end position="146"/>
    </location>
</feature>
<dbReference type="SUPFAM" id="SSF55961">
    <property type="entry name" value="Bet v1-like"/>
    <property type="match status" value="1"/>
</dbReference>
<comment type="caution">
    <text evidence="3">The sequence shown here is derived from an EMBL/GenBank/DDBJ whole genome shotgun (WGS) entry which is preliminary data.</text>
</comment>